<name>A0A9Q0BAU8_9HYPO</name>
<reference evidence="1" key="1">
    <citation type="journal article" date="2021" name="J Fungi (Basel)">
        <title>Genomic and Metabolomic Analyses of the Marine Fungus Emericellopsis cladophorae: Insights into Saltwater Adaptability Mechanisms and Its Biosynthetic Potential.</title>
        <authorList>
            <person name="Goncalves M.F.M."/>
            <person name="Hilario S."/>
            <person name="Van de Peer Y."/>
            <person name="Esteves A.C."/>
            <person name="Alves A."/>
        </authorList>
    </citation>
    <scope>NUCLEOTIDE SEQUENCE</scope>
    <source>
        <strain evidence="1">MUM 19.33</strain>
    </source>
</reference>
<comment type="caution">
    <text evidence="1">The sequence shown here is derived from an EMBL/GenBank/DDBJ whole genome shotgun (WGS) entry which is preliminary data.</text>
</comment>
<reference evidence="1" key="2">
    <citation type="submission" date="2022-07" db="EMBL/GenBank/DDBJ databases">
        <authorList>
            <person name="Goncalves M.F.M."/>
            <person name="Hilario S."/>
            <person name="Van De Peer Y."/>
            <person name="Esteves A.C."/>
            <person name="Alves A."/>
        </authorList>
    </citation>
    <scope>NUCLEOTIDE SEQUENCE</scope>
    <source>
        <strain evidence="1">MUM 19.33</strain>
    </source>
</reference>
<keyword evidence="2" id="KW-1185">Reference proteome</keyword>
<dbReference type="OrthoDB" id="42525at2759"/>
<dbReference type="EMBL" id="JAGIXG020000050">
    <property type="protein sequence ID" value="KAI6779207.1"/>
    <property type="molecule type" value="Genomic_DNA"/>
</dbReference>
<dbReference type="SUPFAM" id="SSF49899">
    <property type="entry name" value="Concanavalin A-like lectins/glucanases"/>
    <property type="match status" value="1"/>
</dbReference>
<dbReference type="RefSeq" id="XP_051360063.1">
    <property type="nucleotide sequence ID" value="XM_051508829.1"/>
</dbReference>
<accession>A0A9Q0BAU8</accession>
<dbReference type="PANTHER" id="PTHR35332">
    <property type="entry name" value="REGULATION OF ENOLASE PROTEIN 1"/>
    <property type="match status" value="1"/>
</dbReference>
<proteinExistence type="predicted"/>
<dbReference type="AlphaFoldDB" id="A0A9Q0BAU8"/>
<dbReference type="InterPro" id="IPR013320">
    <property type="entry name" value="ConA-like_dom_sf"/>
</dbReference>
<dbReference type="PANTHER" id="PTHR35332:SF2">
    <property type="entry name" value="REGULATION OF ENOLASE PROTEIN 1"/>
    <property type="match status" value="1"/>
</dbReference>
<organism evidence="1 2">
    <name type="scientific">Emericellopsis cladophorae</name>
    <dbReference type="NCBI Taxonomy" id="2686198"/>
    <lineage>
        <taxon>Eukaryota</taxon>
        <taxon>Fungi</taxon>
        <taxon>Dikarya</taxon>
        <taxon>Ascomycota</taxon>
        <taxon>Pezizomycotina</taxon>
        <taxon>Sordariomycetes</taxon>
        <taxon>Hypocreomycetidae</taxon>
        <taxon>Hypocreales</taxon>
        <taxon>Bionectriaceae</taxon>
        <taxon>Emericellopsis</taxon>
    </lineage>
</organism>
<dbReference type="Proteomes" id="UP001055219">
    <property type="component" value="Unassembled WGS sequence"/>
</dbReference>
<sequence length="165" mass="18490">MATPSLIHASNALASLDSATISFKASYIHQFDQAGLFVRLTHPSHPLPKWIKTGIEYFDGEPRISVVCCDNYSDWSVASLPASISDAVTKGEKEITIRLEVKETTVWIYRVDEDGNNVPLREIAWLFADRGKGWTAEIGACVARPAEETRDEFEATFTKLEVQWK</sequence>
<gene>
    <name evidence="1" type="ORF">J7T54_007734</name>
</gene>
<evidence type="ECO:0000313" key="2">
    <source>
        <dbReference type="Proteomes" id="UP001055219"/>
    </source>
</evidence>
<dbReference type="GeneID" id="75834207"/>
<dbReference type="Pfam" id="PF07081">
    <property type="entry name" value="DUF1349"/>
    <property type="match status" value="1"/>
</dbReference>
<evidence type="ECO:0000313" key="1">
    <source>
        <dbReference type="EMBL" id="KAI6779207.1"/>
    </source>
</evidence>
<protein>
    <submittedName>
        <fullName evidence="1">Uncharacterized protein</fullName>
    </submittedName>
</protein>
<dbReference type="InterPro" id="IPR009784">
    <property type="entry name" value="DUF1349"/>
</dbReference>
<dbReference type="Gene3D" id="2.60.120.200">
    <property type="match status" value="1"/>
</dbReference>